<dbReference type="Proteomes" id="UP000887580">
    <property type="component" value="Unplaced"/>
</dbReference>
<protein>
    <submittedName>
        <fullName evidence="2">Hexosyltransferase</fullName>
    </submittedName>
</protein>
<proteinExistence type="predicted"/>
<accession>A0AC35GWV9</accession>
<organism evidence="1 2">
    <name type="scientific">Panagrolaimus sp. PS1159</name>
    <dbReference type="NCBI Taxonomy" id="55785"/>
    <lineage>
        <taxon>Eukaryota</taxon>
        <taxon>Metazoa</taxon>
        <taxon>Ecdysozoa</taxon>
        <taxon>Nematoda</taxon>
        <taxon>Chromadorea</taxon>
        <taxon>Rhabditida</taxon>
        <taxon>Tylenchina</taxon>
        <taxon>Panagrolaimomorpha</taxon>
        <taxon>Panagrolaimoidea</taxon>
        <taxon>Panagrolaimidae</taxon>
        <taxon>Panagrolaimus</taxon>
    </lineage>
</organism>
<evidence type="ECO:0000313" key="1">
    <source>
        <dbReference type="Proteomes" id="UP000887580"/>
    </source>
</evidence>
<reference evidence="2" key="1">
    <citation type="submission" date="2022-11" db="UniProtKB">
        <authorList>
            <consortium name="WormBaseParasite"/>
        </authorList>
    </citation>
    <scope>IDENTIFICATION</scope>
</reference>
<dbReference type="WBParaSite" id="PS1159_v2.g9423.t1">
    <property type="protein sequence ID" value="PS1159_v2.g9423.t1"/>
    <property type="gene ID" value="PS1159_v2.g9423"/>
</dbReference>
<name>A0AC35GWV9_9BILA</name>
<evidence type="ECO:0000313" key="2">
    <source>
        <dbReference type="WBParaSite" id="PS1159_v2.g9423.t1"/>
    </source>
</evidence>
<sequence>MSSPSDSEIRETIRNTWFKQSAKGPAHFRWIFPIYLAFLTNVTESYDNLAQKTAQTISYSTKNYDFQFLLKADSDSFVRVGSILKSLRDIANPRLYWEFLDGRSKPFRFGKWKEIDWMLCVRYLPSLHYLKYYISENVLLGVWLEGTNAKYVHDPRFDKYQSRGCNNEYLVKHKKSPQQMKALFANMQQTGKLCFIEFQAPPSYIYDFSVLPSQCCTRRNNSVIP</sequence>